<dbReference type="InterPro" id="IPR006119">
    <property type="entry name" value="Resolv_N"/>
</dbReference>
<evidence type="ECO:0000313" key="2">
    <source>
        <dbReference type="EMBL" id="MFC6097679.1"/>
    </source>
</evidence>
<proteinExistence type="predicted"/>
<reference evidence="3" key="1">
    <citation type="journal article" date="2019" name="Int. J. Syst. Evol. Microbiol.">
        <title>The Global Catalogue of Microorganisms (GCM) 10K type strain sequencing project: providing services to taxonomists for standard genome sequencing and annotation.</title>
        <authorList>
            <consortium name="The Broad Institute Genomics Platform"/>
            <consortium name="The Broad Institute Genome Sequencing Center for Infectious Disease"/>
            <person name="Wu L."/>
            <person name="Ma J."/>
        </authorList>
    </citation>
    <scope>NUCLEOTIDE SEQUENCE [LARGE SCALE GENOMIC DNA]</scope>
    <source>
        <strain evidence="3">CCUG 49679</strain>
    </source>
</reference>
<comment type="caution">
    <text evidence="2">The sequence shown here is derived from an EMBL/GenBank/DDBJ whole genome shotgun (WGS) entry which is preliminary data.</text>
</comment>
<dbReference type="InterPro" id="IPR050639">
    <property type="entry name" value="SSR_resolvase"/>
</dbReference>
<dbReference type="Pfam" id="PF00239">
    <property type="entry name" value="Resolvase"/>
    <property type="match status" value="1"/>
</dbReference>
<dbReference type="PROSITE" id="PS51736">
    <property type="entry name" value="RECOMBINASES_3"/>
    <property type="match status" value="1"/>
</dbReference>
<protein>
    <submittedName>
        <fullName evidence="2">Recombinase family protein</fullName>
    </submittedName>
</protein>
<dbReference type="Gene3D" id="3.40.50.1390">
    <property type="entry name" value="Resolvase, N-terminal catalytic domain"/>
    <property type="match status" value="1"/>
</dbReference>
<keyword evidence="3" id="KW-1185">Reference proteome</keyword>
<dbReference type="RefSeq" id="WP_379792643.1">
    <property type="nucleotide sequence ID" value="NZ_JBHSQB010000009.1"/>
</dbReference>
<dbReference type="InterPro" id="IPR036162">
    <property type="entry name" value="Resolvase-like_N_sf"/>
</dbReference>
<accession>A0ABW1PR17</accession>
<feature type="domain" description="Resolvase/invertase-type recombinase catalytic" evidence="1">
    <location>
        <begin position="3"/>
        <end position="150"/>
    </location>
</feature>
<evidence type="ECO:0000259" key="1">
    <source>
        <dbReference type="PROSITE" id="PS51736"/>
    </source>
</evidence>
<dbReference type="PANTHER" id="PTHR30461">
    <property type="entry name" value="DNA-INVERTASE FROM LAMBDOID PROPHAGE"/>
    <property type="match status" value="1"/>
</dbReference>
<dbReference type="Proteomes" id="UP001596287">
    <property type="component" value="Unassembled WGS sequence"/>
</dbReference>
<dbReference type="SMART" id="SM00857">
    <property type="entry name" value="Resolvase"/>
    <property type="match status" value="1"/>
</dbReference>
<dbReference type="SUPFAM" id="SSF53041">
    <property type="entry name" value="Resolvase-like"/>
    <property type="match status" value="1"/>
</dbReference>
<organism evidence="2 3">
    <name type="scientific">Flavobacterium qiangtangense</name>
    <dbReference type="NCBI Taxonomy" id="1442595"/>
    <lineage>
        <taxon>Bacteria</taxon>
        <taxon>Pseudomonadati</taxon>
        <taxon>Bacteroidota</taxon>
        <taxon>Flavobacteriia</taxon>
        <taxon>Flavobacteriales</taxon>
        <taxon>Flavobacteriaceae</taxon>
        <taxon>Flavobacterium</taxon>
    </lineage>
</organism>
<sequence>MFKAIIIARCSTNETKQDVSRQSEELHKKFSNQFEIVRTFAYYQSGTKNEGNNLEMLSFAINNGISNIIISEISRISRKVVNVLQFIELCNDKKINVIIDNYNLHTLNKDRTVNTMVQMMLSIGASFAQLELQQTYLRLASGRKKYLNDGGVLGRKKGSIKNEKQILIEHADIVKYLKLKQSVRNIMKLTSKSNGTIQKVSKILKAKECKKEAQ</sequence>
<gene>
    <name evidence="2" type="ORF">ACFPVY_13565</name>
</gene>
<name>A0ABW1PR17_9FLAO</name>
<dbReference type="EMBL" id="JBHSQB010000009">
    <property type="protein sequence ID" value="MFC6097679.1"/>
    <property type="molecule type" value="Genomic_DNA"/>
</dbReference>
<evidence type="ECO:0000313" key="3">
    <source>
        <dbReference type="Proteomes" id="UP001596287"/>
    </source>
</evidence>
<dbReference type="PANTHER" id="PTHR30461:SF19">
    <property type="entry name" value="SITE-SPECIFIC RECOMBINASE RESOLVASE FAMILY"/>
    <property type="match status" value="1"/>
</dbReference>